<keyword evidence="3" id="KW-1185">Reference proteome</keyword>
<name>A0A385YVF3_9BACL</name>
<dbReference type="EMBL" id="CP032418">
    <property type="protein sequence ID" value="AYC30260.1"/>
    <property type="molecule type" value="Genomic_DNA"/>
</dbReference>
<evidence type="ECO:0000313" key="3">
    <source>
        <dbReference type="Proteomes" id="UP000265725"/>
    </source>
</evidence>
<proteinExistence type="predicted"/>
<protein>
    <submittedName>
        <fullName evidence="2">Energy-coupled thiamine transporter ThiT</fullName>
    </submittedName>
</protein>
<evidence type="ECO:0000313" key="2">
    <source>
        <dbReference type="EMBL" id="AYC30260.1"/>
    </source>
</evidence>
<evidence type="ECO:0000256" key="1">
    <source>
        <dbReference type="SAM" id="Phobius"/>
    </source>
</evidence>
<gene>
    <name evidence="2" type="primary">thiT</name>
    <name evidence="2" type="ORF">D3873_10500</name>
</gene>
<organism evidence="2 3">
    <name type="scientific">Paenisporosarcina cavernae</name>
    <dbReference type="NCBI Taxonomy" id="2320858"/>
    <lineage>
        <taxon>Bacteria</taxon>
        <taxon>Bacillati</taxon>
        <taxon>Bacillota</taxon>
        <taxon>Bacilli</taxon>
        <taxon>Bacillales</taxon>
        <taxon>Caryophanaceae</taxon>
        <taxon>Paenisporosarcina</taxon>
    </lineage>
</organism>
<dbReference type="OrthoDB" id="9795813at2"/>
<dbReference type="AlphaFoldDB" id="A0A385YVF3"/>
<keyword evidence="1" id="KW-0812">Transmembrane</keyword>
<reference evidence="3" key="1">
    <citation type="submission" date="2018-09" db="EMBL/GenBank/DDBJ databases">
        <authorList>
            <person name="Zhu H."/>
        </authorList>
    </citation>
    <scope>NUCLEOTIDE SEQUENCE [LARGE SCALE GENOMIC DNA]</scope>
    <source>
        <strain evidence="3">K2R23-3</strain>
    </source>
</reference>
<dbReference type="NCBIfam" id="TIGR02357">
    <property type="entry name" value="ECF_ThiT_YuaJ"/>
    <property type="match status" value="1"/>
</dbReference>
<dbReference type="KEGG" id="paek:D3873_10500"/>
<feature type="transmembrane region" description="Helical" evidence="1">
    <location>
        <begin position="80"/>
        <end position="101"/>
    </location>
</feature>
<sequence>MRNKKLVWMVEIAIFAALAFALDFVKWSMPQGGAVSLAMIPIVIMAFRRGIGAGMATGALFGLLQIVTGMMSITPLSFEFVILQVVLEYIVAFMVIGLAGVMKNRFDEGFEEGSKGKMIGAVIVGVIFAGAIRYVIHVIAGYFFWGMYAEGNALIYSAVYNATYMIPLVLLTGIVCGLLFAAAPRLLEAKTA</sequence>
<dbReference type="Pfam" id="PF09515">
    <property type="entry name" value="Thia_YuaJ"/>
    <property type="match status" value="1"/>
</dbReference>
<accession>A0A385YVF3</accession>
<dbReference type="Proteomes" id="UP000265725">
    <property type="component" value="Chromosome"/>
</dbReference>
<keyword evidence="1" id="KW-0472">Membrane</keyword>
<keyword evidence="1" id="KW-1133">Transmembrane helix</keyword>
<feature type="transmembrane region" description="Helical" evidence="1">
    <location>
        <begin position="165"/>
        <end position="187"/>
    </location>
</feature>
<dbReference type="Gene3D" id="1.10.1760.20">
    <property type="match status" value="1"/>
</dbReference>
<feature type="transmembrane region" description="Helical" evidence="1">
    <location>
        <begin position="31"/>
        <end position="47"/>
    </location>
</feature>
<dbReference type="GO" id="GO:0005886">
    <property type="term" value="C:plasma membrane"/>
    <property type="evidence" value="ECO:0007669"/>
    <property type="project" value="InterPro"/>
</dbReference>
<dbReference type="RefSeq" id="WP_119883977.1">
    <property type="nucleotide sequence ID" value="NZ_CP032418.1"/>
</dbReference>
<dbReference type="InterPro" id="IPR012651">
    <property type="entry name" value="Thia_Transptr_ThiT"/>
</dbReference>
<feature type="transmembrane region" description="Helical" evidence="1">
    <location>
        <begin position="122"/>
        <end position="145"/>
    </location>
</feature>
<feature type="transmembrane region" description="Helical" evidence="1">
    <location>
        <begin position="54"/>
        <end position="74"/>
    </location>
</feature>
<dbReference type="GO" id="GO:0015234">
    <property type="term" value="F:thiamine transmembrane transporter activity"/>
    <property type="evidence" value="ECO:0007669"/>
    <property type="project" value="InterPro"/>
</dbReference>